<dbReference type="Gene3D" id="1.50.10.20">
    <property type="match status" value="1"/>
</dbReference>
<feature type="compositionally biased region" description="Low complexity" evidence="6">
    <location>
        <begin position="885"/>
        <end position="900"/>
    </location>
</feature>
<feature type="region of interest" description="Disordered" evidence="6">
    <location>
        <begin position="854"/>
        <end position="950"/>
    </location>
</feature>
<protein>
    <recommendedName>
        <fullName evidence="2">Protein farnesyltransferase subunit beta</fullName>
        <ecNumber evidence="1">2.5.1.58</ecNumber>
    </recommendedName>
    <alternativeName>
        <fullName evidence="4">CAAX farnesyltransferase subunit beta</fullName>
    </alternativeName>
    <alternativeName>
        <fullName evidence="5">Ras proteins prenyltransferase subunit beta</fullName>
    </alternativeName>
</protein>
<dbReference type="InterPro" id="IPR001330">
    <property type="entry name" value="Prenyltrans"/>
</dbReference>
<dbReference type="SUPFAM" id="SSF48239">
    <property type="entry name" value="Terpenoid cyclases/Protein prenyltransferases"/>
    <property type="match status" value="1"/>
</dbReference>
<feature type="region of interest" description="Disordered" evidence="6">
    <location>
        <begin position="21"/>
        <end position="99"/>
    </location>
</feature>
<evidence type="ECO:0000256" key="5">
    <source>
        <dbReference type="ARBA" id="ARBA00032909"/>
    </source>
</evidence>
<dbReference type="InterPro" id="IPR052973">
    <property type="entry name" value="Fungal_sec-metab_reg_TF"/>
</dbReference>
<dbReference type="PANTHER" id="PTHR35392">
    <property type="entry name" value="ZN(II)2CYS6 TRANSCRIPTION FACTOR (EUROFUNG)-RELATED-RELATED"/>
    <property type="match status" value="1"/>
</dbReference>
<evidence type="ECO:0000256" key="1">
    <source>
        <dbReference type="ARBA" id="ARBA00012702"/>
    </source>
</evidence>
<dbReference type="Pfam" id="PF00432">
    <property type="entry name" value="Prenyltrans"/>
    <property type="match status" value="1"/>
</dbReference>
<gene>
    <name evidence="8" type="ORF">B0A49_02171</name>
</gene>
<evidence type="ECO:0000256" key="6">
    <source>
        <dbReference type="SAM" id="MobiDB-lite"/>
    </source>
</evidence>
<dbReference type="Proteomes" id="UP000308768">
    <property type="component" value="Unassembled WGS sequence"/>
</dbReference>
<dbReference type="FunFam" id="1.50.10.20:FF:000014">
    <property type="entry name" value="Protein farnesyltransferase subunit beta"/>
    <property type="match status" value="1"/>
</dbReference>
<dbReference type="GO" id="GO:0005965">
    <property type="term" value="C:protein farnesyltransferase complex"/>
    <property type="evidence" value="ECO:0007669"/>
    <property type="project" value="InterPro"/>
</dbReference>
<evidence type="ECO:0000256" key="4">
    <source>
        <dbReference type="ARBA" id="ARBA00030182"/>
    </source>
</evidence>
<dbReference type="InterPro" id="IPR008930">
    <property type="entry name" value="Terpenoid_cyclase/PrenylTrfase"/>
</dbReference>
<name>A0A4U0XWK4_9PEZI</name>
<feature type="compositionally biased region" description="Basic and acidic residues" evidence="6">
    <location>
        <begin position="941"/>
        <end position="950"/>
    </location>
</feature>
<dbReference type="EC" id="2.5.1.58" evidence="1"/>
<proteinExistence type="predicted"/>
<dbReference type="EMBL" id="NAJN01000076">
    <property type="protein sequence ID" value="TKA79953.1"/>
    <property type="molecule type" value="Genomic_DNA"/>
</dbReference>
<evidence type="ECO:0000313" key="9">
    <source>
        <dbReference type="Proteomes" id="UP000308768"/>
    </source>
</evidence>
<feature type="compositionally biased region" description="Basic and acidic residues" evidence="6">
    <location>
        <begin position="75"/>
        <end position="84"/>
    </location>
</feature>
<dbReference type="CDD" id="cd02893">
    <property type="entry name" value="FTase"/>
    <property type="match status" value="1"/>
</dbReference>
<evidence type="ECO:0000256" key="3">
    <source>
        <dbReference type="ARBA" id="ARBA00022737"/>
    </source>
</evidence>
<dbReference type="STRING" id="331657.A0A4U0XWK4"/>
<dbReference type="GO" id="GO:0004660">
    <property type="term" value="F:protein farnesyltransferase activity"/>
    <property type="evidence" value="ECO:0007669"/>
    <property type="project" value="UniProtKB-EC"/>
</dbReference>
<evidence type="ECO:0000256" key="2">
    <source>
        <dbReference type="ARBA" id="ARBA00015798"/>
    </source>
</evidence>
<dbReference type="OrthoDB" id="5420905at2759"/>
<reference evidence="8 9" key="1">
    <citation type="submission" date="2017-03" db="EMBL/GenBank/DDBJ databases">
        <title>Genomes of endolithic fungi from Antarctica.</title>
        <authorList>
            <person name="Coleine C."/>
            <person name="Masonjones S."/>
            <person name="Stajich J.E."/>
        </authorList>
    </citation>
    <scope>NUCLEOTIDE SEQUENCE [LARGE SCALE GENOMIC DNA]</scope>
    <source>
        <strain evidence="8 9">CCFEE 5187</strain>
    </source>
</reference>
<dbReference type="InterPro" id="IPR026872">
    <property type="entry name" value="FTB"/>
</dbReference>
<feature type="compositionally biased region" description="Acidic residues" evidence="6">
    <location>
        <begin position="63"/>
        <end position="74"/>
    </location>
</feature>
<comment type="caution">
    <text evidence="8">The sequence shown here is derived from an EMBL/GenBank/DDBJ whole genome shotgun (WGS) entry which is preliminary data.</text>
</comment>
<evidence type="ECO:0000259" key="7">
    <source>
        <dbReference type="Pfam" id="PF00432"/>
    </source>
</evidence>
<feature type="compositionally biased region" description="Basic and acidic residues" evidence="6">
    <location>
        <begin position="30"/>
        <end position="48"/>
    </location>
</feature>
<dbReference type="PANTHER" id="PTHR35392:SF1">
    <property type="entry name" value="ZN(II)2CYS6 TRANSCRIPTION FACTOR (EUROFUNG)"/>
    <property type="match status" value="1"/>
</dbReference>
<accession>A0A4U0XWK4</accession>
<sequence length="1324" mass="146962">MPISTSSRKKGRKVVFNFLKMQSASNQARPESEKLDEGLSLRGPRLEELSSEAEDLPAATSQDVEEDSEDEEEFTIERHPDQDVRPQQPTPALFTSLPPIRDELETATSLLQEKTIQECLPFLAGMDGDKKSTFERNSHGVPKLQREMHIDFLQFTLGHYPSQFAGIDASRPWILYWALNGLFLLGQDVREYRLRVIQTLTPFQNATGGFGGGHGQTSHCAASYAAVLSLAIINETDAYSMIDRKAMWQWLGSIKQPDGSFTMAVGGEKDVRGAYCSMVLITLLNLPLALPPDSPARAAGLDTFTDGLGTWISRCQTFEGGIGGAPGNEAHGAYAFCALACLCTFSEPYNSISHHLDVPALVSWLSARQMQPEGGFAGRTNKLVDGCYSHWVGGCWPLIEAAVAGPSGLPTDLWSREGLVRYLLSCCQNKRGGMRDKPSARPDGYHSCYGLAGLSAAQNHSVYVDPTVSDQATSLGPAFNWMASHATEAEMDACGYDATDRVGFVHPVFVLPWGVAERTRAYFAQKASWILSPVLLTIPNTTPALAMENLDFAQDAVLGFDSFDPRNQHYILQQSTWPLPIHHNMADQYATQRRANTADTTTPLQTSGLGLGFSQSANPPAGLLTHHWRYHYHQPALQSFHQDPTLNAPFNAGFGGPLQTSPIDFMPVSTTAMNNNMAMSSAINPASYMAYPGPMESMGTMAYTLENYQNDVLNYQTSVINESLAAESNELNQTAQELNATAHEYVQSSIPGSSPTDSWLEVRSNSDNGWTNVDYPPSRQSFDSYTNMPNSAVFNPSQTLHIRTDSESSASDILHSANLSGSYEEISFPLHSPLSEINMDFTQQTVPEALPHVHQGHDRYHHSSDHSVVVSPSSTHEAVPVKNTSSSSASPASSGAISPPTRARKSPTAKVTKAVIRKNSAGSSKKDESSGKRIGKRKGPLKPEQRQQAHEIRKMRACLRCKFLKKTCDKGDEIAYFMKGWKADYERHVSLGFSVDNIKGFSQMERTLYITHGFGHYLPVMAREVYVRNENCFGIDWVETLHEKPREFEVATAKLSAGMEGVSTQLLSDYLDCHIDTGFESFVDEYFEGTPFLTEILKTAYRYYLREKLPIIRKALKLVLAYNLTLHVTMVEGLSEEEAFVGKIDDDRSKWNGKTFAPVMINFQVKCALAGMWRELQRDILEELSSLYSAVYAGDKKKSWPTILMLSAILLAVWEEMQFDCHYRIQDEKVVQKFCDDMEATPVGVLVGMFHAISQKLPGLMEWDTRKHHHLLGSKPAVCDALTELRGHLTKHEKYLRSRSSTKFDRSDFDCLSNKFLSKLVIKA</sequence>
<feature type="compositionally biased region" description="Basic and acidic residues" evidence="6">
    <location>
        <begin position="855"/>
        <end position="865"/>
    </location>
</feature>
<feature type="domain" description="Prenyltransferase alpha-alpha toroid" evidence="7">
    <location>
        <begin position="144"/>
        <end position="467"/>
    </location>
</feature>
<keyword evidence="3" id="KW-0677">Repeat</keyword>
<organism evidence="8 9">
    <name type="scientific">Cryomyces minteri</name>
    <dbReference type="NCBI Taxonomy" id="331657"/>
    <lineage>
        <taxon>Eukaryota</taxon>
        <taxon>Fungi</taxon>
        <taxon>Dikarya</taxon>
        <taxon>Ascomycota</taxon>
        <taxon>Pezizomycotina</taxon>
        <taxon>Dothideomycetes</taxon>
        <taxon>Dothideomycetes incertae sedis</taxon>
        <taxon>Cryomyces</taxon>
    </lineage>
</organism>
<keyword evidence="9" id="KW-1185">Reference proteome</keyword>
<evidence type="ECO:0000313" key="8">
    <source>
        <dbReference type="EMBL" id="TKA79953.1"/>
    </source>
</evidence>